<dbReference type="PANTHER" id="PTHR21240">
    <property type="entry name" value="2-AMINO-3-CARBOXYLMUCONATE-6-SEMIALDEHYDE DECARBOXYLASE"/>
    <property type="match status" value="1"/>
</dbReference>
<feature type="non-terminal residue" evidence="3">
    <location>
        <position position="236"/>
    </location>
</feature>
<reference evidence="3" key="1">
    <citation type="submission" date="2018-05" db="EMBL/GenBank/DDBJ databases">
        <authorList>
            <person name="Lanie J.A."/>
            <person name="Ng W.-L."/>
            <person name="Kazmierczak K.M."/>
            <person name="Andrzejewski T.M."/>
            <person name="Davidsen T.M."/>
            <person name="Wayne K.J."/>
            <person name="Tettelin H."/>
            <person name="Glass J.I."/>
            <person name="Rusch D."/>
            <person name="Podicherti R."/>
            <person name="Tsui H.-C.T."/>
            <person name="Winkler M.E."/>
        </authorList>
    </citation>
    <scope>NUCLEOTIDE SEQUENCE</scope>
</reference>
<gene>
    <name evidence="3" type="ORF">METZ01_LOCUS476671</name>
</gene>
<dbReference type="Pfam" id="PF04909">
    <property type="entry name" value="Amidohydro_2"/>
    <property type="match status" value="1"/>
</dbReference>
<evidence type="ECO:0000313" key="3">
    <source>
        <dbReference type="EMBL" id="SVE23817.1"/>
    </source>
</evidence>
<protein>
    <recommendedName>
        <fullName evidence="2">Amidohydrolase-related domain-containing protein</fullName>
    </recommendedName>
</protein>
<dbReference type="GO" id="GO:0019748">
    <property type="term" value="P:secondary metabolic process"/>
    <property type="evidence" value="ECO:0007669"/>
    <property type="project" value="TreeGrafter"/>
</dbReference>
<evidence type="ECO:0000256" key="1">
    <source>
        <dbReference type="ARBA" id="ARBA00023239"/>
    </source>
</evidence>
<dbReference type="AlphaFoldDB" id="A0A383BUI7"/>
<dbReference type="InterPro" id="IPR032466">
    <property type="entry name" value="Metal_Hydrolase"/>
</dbReference>
<dbReference type="GO" id="GO:0016787">
    <property type="term" value="F:hydrolase activity"/>
    <property type="evidence" value="ECO:0007669"/>
    <property type="project" value="InterPro"/>
</dbReference>
<accession>A0A383BUI7</accession>
<dbReference type="PANTHER" id="PTHR21240:SF28">
    <property type="entry name" value="ISO-OROTATE DECARBOXYLASE (EUROFUNG)"/>
    <property type="match status" value="1"/>
</dbReference>
<keyword evidence="1" id="KW-0456">Lyase</keyword>
<feature type="domain" description="Amidohydrolase-related" evidence="2">
    <location>
        <begin position="8"/>
        <end position="205"/>
    </location>
</feature>
<sequence length="236" mass="26337">MKDGFKVIDADGHFYEPQDIWDKYVEGPAYDRRPIVTGLHGNSLFQIKGRETKGGPLGSKVLFDQMEEKFGHAFRDNWSMESRIKDMDTHGWDIQVCLPTNASGVNNIQDVELSLALCKAYNNWAYEFAQKASSRIKFTSLAPGADLKEMVNETRRSIAELGAVSVNLPPAIPDKMWHHSDYDPVWRLAEELDFPLSIHGGVSASGQPMSNARYAEKTGALIALRAATGFPVENMM</sequence>
<evidence type="ECO:0000259" key="2">
    <source>
        <dbReference type="Pfam" id="PF04909"/>
    </source>
</evidence>
<name>A0A383BUI7_9ZZZZ</name>
<dbReference type="SUPFAM" id="SSF51556">
    <property type="entry name" value="Metallo-dependent hydrolases"/>
    <property type="match status" value="1"/>
</dbReference>
<dbReference type="EMBL" id="UINC01203518">
    <property type="protein sequence ID" value="SVE23817.1"/>
    <property type="molecule type" value="Genomic_DNA"/>
</dbReference>
<dbReference type="Gene3D" id="3.20.20.140">
    <property type="entry name" value="Metal-dependent hydrolases"/>
    <property type="match status" value="1"/>
</dbReference>
<proteinExistence type="predicted"/>
<organism evidence="3">
    <name type="scientific">marine metagenome</name>
    <dbReference type="NCBI Taxonomy" id="408172"/>
    <lineage>
        <taxon>unclassified sequences</taxon>
        <taxon>metagenomes</taxon>
        <taxon>ecological metagenomes</taxon>
    </lineage>
</organism>
<dbReference type="InterPro" id="IPR006680">
    <property type="entry name" value="Amidohydro-rel"/>
</dbReference>
<dbReference type="GO" id="GO:0016831">
    <property type="term" value="F:carboxy-lyase activity"/>
    <property type="evidence" value="ECO:0007669"/>
    <property type="project" value="InterPro"/>
</dbReference>
<dbReference type="InterPro" id="IPR032465">
    <property type="entry name" value="ACMSD"/>
</dbReference>
<dbReference type="GO" id="GO:0005737">
    <property type="term" value="C:cytoplasm"/>
    <property type="evidence" value="ECO:0007669"/>
    <property type="project" value="TreeGrafter"/>
</dbReference>